<comment type="caution">
    <text evidence="1">The sequence shown here is derived from an EMBL/GenBank/DDBJ whole genome shotgun (WGS) entry which is preliminary data.</text>
</comment>
<gene>
    <name evidence="1" type="ORF">SNAT2548_LOCUS7479</name>
</gene>
<dbReference type="EMBL" id="CAJNDS010000523">
    <property type="protein sequence ID" value="CAE7214751.1"/>
    <property type="molecule type" value="Genomic_DNA"/>
</dbReference>
<evidence type="ECO:0000313" key="1">
    <source>
        <dbReference type="EMBL" id="CAE7214751.1"/>
    </source>
</evidence>
<accession>A0A812JSZ2</accession>
<reference evidence="1" key="1">
    <citation type="submission" date="2021-02" db="EMBL/GenBank/DDBJ databases">
        <authorList>
            <person name="Dougan E. K."/>
            <person name="Rhodes N."/>
            <person name="Thang M."/>
            <person name="Chan C."/>
        </authorList>
    </citation>
    <scope>NUCLEOTIDE SEQUENCE</scope>
</reference>
<keyword evidence="2" id="KW-1185">Reference proteome</keyword>
<name>A0A812JSZ2_9DINO</name>
<dbReference type="AlphaFoldDB" id="A0A812JSZ2"/>
<organism evidence="1 2">
    <name type="scientific">Symbiodinium natans</name>
    <dbReference type="NCBI Taxonomy" id="878477"/>
    <lineage>
        <taxon>Eukaryota</taxon>
        <taxon>Sar</taxon>
        <taxon>Alveolata</taxon>
        <taxon>Dinophyceae</taxon>
        <taxon>Suessiales</taxon>
        <taxon>Symbiodiniaceae</taxon>
        <taxon>Symbiodinium</taxon>
    </lineage>
</organism>
<feature type="non-terminal residue" evidence="1">
    <location>
        <position position="425"/>
    </location>
</feature>
<protein>
    <submittedName>
        <fullName evidence="1">Uncharacterized protein</fullName>
    </submittedName>
</protein>
<proteinExistence type="predicted"/>
<dbReference type="Gene3D" id="3.80.10.10">
    <property type="entry name" value="Ribonuclease Inhibitor"/>
    <property type="match status" value="2"/>
</dbReference>
<dbReference type="Proteomes" id="UP000604046">
    <property type="component" value="Unassembled WGS sequence"/>
</dbReference>
<evidence type="ECO:0000313" key="2">
    <source>
        <dbReference type="Proteomes" id="UP000604046"/>
    </source>
</evidence>
<dbReference type="SUPFAM" id="SSF52047">
    <property type="entry name" value="RNI-like"/>
    <property type="match status" value="1"/>
</dbReference>
<sequence length="425" mass="46659">MRPRGKLCPAFGPDFVRSLPAKLKKLDLFADLSQETAMALLGCLPAGLLELNMHIGDCLKWNAEAFRSFAEGFPRQLRLLDFDLEGDLRGFGPLAAELAASGLTTLRLSFGSVQHSEALAELFAALPPSLTELQLLMQGIGLSDNCCEELGRGLRRLTCLRALELHLEHCPVGRVLQAPCRSLINLELSLWTLGPADAIQLSNFVNGSNLQRLGLYLEGPHPQVCRALTPLPASLEELDFNVWDRSVGGEAVLTLASELPPRLRVLHLHFLEADIIPAPNIETLLASLPTTTLHTLSLSFEWSGFCQLTECSFPKKLRNLSLSGCLVMPERPPQVPFVAALARELPRLRHLRTLTLDFDGCCWKASEARAVLDAAAHTKKIHADFGTGCVEEDTPETWKALLGPFQAQLGHSLRTPTDLSEQTLY</sequence>
<dbReference type="InterPro" id="IPR032675">
    <property type="entry name" value="LRR_dom_sf"/>
</dbReference>
<dbReference type="OrthoDB" id="10596363at2759"/>